<dbReference type="PANTHER" id="PTHR15197">
    <property type="entry name" value="COILIN P80"/>
    <property type="match status" value="1"/>
</dbReference>
<evidence type="ECO:0008006" key="3">
    <source>
        <dbReference type="Google" id="ProtNLM"/>
    </source>
</evidence>
<name>A0A024TF12_9STRA</name>
<feature type="compositionally biased region" description="Low complexity" evidence="1">
    <location>
        <begin position="118"/>
        <end position="127"/>
    </location>
</feature>
<feature type="region of interest" description="Disordered" evidence="1">
    <location>
        <begin position="278"/>
        <end position="298"/>
    </location>
</feature>
<proteinExistence type="predicted"/>
<sequence>MAGVQRVRVEFVEEVATDVMVEWGFSRVVVSIDESMKHVSDLLHGIVRRFGLSNRGYDLLLGDFAILPSEKIERILQTDDVLSLRASSAHPARLLVTSSKVDKKHGKKQKRPREKVKVAPAVAAPAKSKVKRHNECESKRTIELPKVAASKKTETSRSVHASGVIKKRTCSSESSGRERRRKRSRKVDTVEMAISPPVQPHIAPSVATPPRQMRKGHVRFDEVESAQEKQVKPTNAVTTFEAPMTRGSSTAPTEKSTSSVLRASRPRAIPVKLQKYGPRQGATRRGFAPAPPLPVSGRIVDENVRSQPVQPPAPSAKNGPSSVVDPVKLPKPTVHLDSSNEVWKRPYTVIASVKHDGGSSKAKDTHKDFNMDSYPVKDMSAIVENDVIAFKTITLCQVRFEPIVSEWKVGKVLSHTANDVSVQLCRHVYVESDIAWQPDDEVCAFNVVDFAEIRVIKTSTAKIPVDVSVGEQVEPDVEEDDAQDLLEALRRRKEELLVKASL</sequence>
<feature type="compositionally biased region" description="Polar residues" evidence="1">
    <location>
        <begin position="246"/>
        <end position="261"/>
    </location>
</feature>
<evidence type="ECO:0000313" key="2">
    <source>
        <dbReference type="EMBL" id="ETV92604.1"/>
    </source>
</evidence>
<dbReference type="VEuPathDB" id="FungiDB:H310_13059"/>
<dbReference type="EMBL" id="KI913998">
    <property type="protein sequence ID" value="ETV92604.1"/>
    <property type="molecule type" value="Genomic_DNA"/>
</dbReference>
<accession>A0A024TF12</accession>
<dbReference type="GO" id="GO:0000387">
    <property type="term" value="P:spliceosomal snRNP assembly"/>
    <property type="evidence" value="ECO:0007669"/>
    <property type="project" value="TreeGrafter"/>
</dbReference>
<dbReference type="GO" id="GO:0015030">
    <property type="term" value="C:Cajal body"/>
    <property type="evidence" value="ECO:0007669"/>
    <property type="project" value="TreeGrafter"/>
</dbReference>
<dbReference type="GeneID" id="20090109"/>
<evidence type="ECO:0000256" key="1">
    <source>
        <dbReference type="SAM" id="MobiDB-lite"/>
    </source>
</evidence>
<feature type="region of interest" description="Disordered" evidence="1">
    <location>
        <begin position="305"/>
        <end position="324"/>
    </location>
</feature>
<organism evidence="2">
    <name type="scientific">Aphanomyces invadans</name>
    <dbReference type="NCBI Taxonomy" id="157072"/>
    <lineage>
        <taxon>Eukaryota</taxon>
        <taxon>Sar</taxon>
        <taxon>Stramenopiles</taxon>
        <taxon>Oomycota</taxon>
        <taxon>Saprolegniomycetes</taxon>
        <taxon>Saprolegniales</taxon>
        <taxon>Verrucalvaceae</taxon>
        <taxon>Aphanomyces</taxon>
    </lineage>
</organism>
<dbReference type="AlphaFoldDB" id="A0A024TF12"/>
<gene>
    <name evidence="2" type="ORF">H310_13059</name>
</gene>
<dbReference type="STRING" id="157072.A0A024TF12"/>
<dbReference type="GO" id="GO:0030620">
    <property type="term" value="F:U2 snRNA binding"/>
    <property type="evidence" value="ECO:0007669"/>
    <property type="project" value="TreeGrafter"/>
</dbReference>
<dbReference type="RefSeq" id="XP_008878640.1">
    <property type="nucleotide sequence ID" value="XM_008880418.1"/>
</dbReference>
<reference evidence="2" key="1">
    <citation type="submission" date="2013-12" db="EMBL/GenBank/DDBJ databases">
        <title>The Genome Sequence of Aphanomyces invadans NJM9701.</title>
        <authorList>
            <consortium name="The Broad Institute Genomics Platform"/>
            <person name="Russ C."/>
            <person name="Tyler B."/>
            <person name="van West P."/>
            <person name="Dieguez-Uribeondo J."/>
            <person name="Young S.K."/>
            <person name="Zeng Q."/>
            <person name="Gargeya S."/>
            <person name="Fitzgerald M."/>
            <person name="Abouelleil A."/>
            <person name="Alvarado L."/>
            <person name="Chapman S.B."/>
            <person name="Gainer-Dewar J."/>
            <person name="Goldberg J."/>
            <person name="Griggs A."/>
            <person name="Gujja S."/>
            <person name="Hansen M."/>
            <person name="Howarth C."/>
            <person name="Imamovic A."/>
            <person name="Ireland A."/>
            <person name="Larimer J."/>
            <person name="McCowan C."/>
            <person name="Murphy C."/>
            <person name="Pearson M."/>
            <person name="Poon T.W."/>
            <person name="Priest M."/>
            <person name="Roberts A."/>
            <person name="Saif S."/>
            <person name="Shea T."/>
            <person name="Sykes S."/>
            <person name="Wortman J."/>
            <person name="Nusbaum C."/>
            <person name="Birren B."/>
        </authorList>
    </citation>
    <scope>NUCLEOTIDE SEQUENCE [LARGE SCALE GENOMIC DNA]</scope>
    <source>
        <strain evidence="2">NJM9701</strain>
    </source>
</reference>
<feature type="region of interest" description="Disordered" evidence="1">
    <location>
        <begin position="99"/>
        <end position="190"/>
    </location>
</feature>
<dbReference type="InterPro" id="IPR024822">
    <property type="entry name" value="Coilin"/>
</dbReference>
<feature type="compositionally biased region" description="Basic and acidic residues" evidence="1">
    <location>
        <begin position="133"/>
        <end position="143"/>
    </location>
</feature>
<dbReference type="GO" id="GO:0030619">
    <property type="term" value="F:U1 snRNA binding"/>
    <property type="evidence" value="ECO:0007669"/>
    <property type="project" value="TreeGrafter"/>
</dbReference>
<dbReference type="OrthoDB" id="74813at2759"/>
<feature type="compositionally biased region" description="Basic residues" evidence="1">
    <location>
        <begin position="102"/>
        <end position="114"/>
    </location>
</feature>
<dbReference type="PANTHER" id="PTHR15197:SF0">
    <property type="entry name" value="COILIN"/>
    <property type="match status" value="1"/>
</dbReference>
<feature type="region of interest" description="Disordered" evidence="1">
    <location>
        <begin position="242"/>
        <end position="263"/>
    </location>
</feature>
<protein>
    <recommendedName>
        <fullName evidence="3">Coilin</fullName>
    </recommendedName>
</protein>